<dbReference type="OrthoDB" id="781091at2759"/>
<organism evidence="1 2">
    <name type="scientific">Musa troglodytarum</name>
    <name type="common">fe'i banana</name>
    <dbReference type="NCBI Taxonomy" id="320322"/>
    <lineage>
        <taxon>Eukaryota</taxon>
        <taxon>Viridiplantae</taxon>
        <taxon>Streptophyta</taxon>
        <taxon>Embryophyta</taxon>
        <taxon>Tracheophyta</taxon>
        <taxon>Spermatophyta</taxon>
        <taxon>Magnoliopsida</taxon>
        <taxon>Liliopsida</taxon>
        <taxon>Zingiberales</taxon>
        <taxon>Musaceae</taxon>
        <taxon>Musa</taxon>
    </lineage>
</organism>
<accession>A0A9E7JB86</accession>
<dbReference type="AlphaFoldDB" id="A0A9E7JB86"/>
<gene>
    <name evidence="1" type="ORF">MUK42_35898</name>
</gene>
<dbReference type="GO" id="GO:0009740">
    <property type="term" value="P:gibberellic acid mediated signaling pathway"/>
    <property type="evidence" value="ECO:0007669"/>
    <property type="project" value="TreeGrafter"/>
</dbReference>
<evidence type="ECO:0000313" key="2">
    <source>
        <dbReference type="Proteomes" id="UP001055439"/>
    </source>
</evidence>
<dbReference type="GO" id="GO:0019005">
    <property type="term" value="C:SCF ubiquitin ligase complex"/>
    <property type="evidence" value="ECO:0007669"/>
    <property type="project" value="InterPro"/>
</dbReference>
<dbReference type="GO" id="GO:0009937">
    <property type="term" value="P:regulation of gibberellic acid mediated signaling pathway"/>
    <property type="evidence" value="ECO:0007669"/>
    <property type="project" value="InterPro"/>
</dbReference>
<proteinExistence type="predicted"/>
<evidence type="ECO:0000313" key="1">
    <source>
        <dbReference type="EMBL" id="URD74521.1"/>
    </source>
</evidence>
<dbReference type="Proteomes" id="UP001055439">
    <property type="component" value="Chromosome 1"/>
</dbReference>
<reference evidence="1" key="1">
    <citation type="submission" date="2022-05" db="EMBL/GenBank/DDBJ databases">
        <title>The Musa troglodytarum L. genome provides insights into the mechanism of non-climacteric behaviour and enrichment of carotenoids.</title>
        <authorList>
            <person name="Wang J."/>
        </authorList>
    </citation>
    <scope>NUCLEOTIDE SEQUENCE</scope>
    <source>
        <tissue evidence="1">Leaf</tissue>
    </source>
</reference>
<dbReference type="EMBL" id="CP097502">
    <property type="protein sequence ID" value="URD74521.1"/>
    <property type="molecule type" value="Genomic_DNA"/>
</dbReference>
<protein>
    <submittedName>
        <fullName evidence="1">F-box domain</fullName>
    </submittedName>
</protein>
<dbReference type="InterPro" id="IPR044184">
    <property type="entry name" value="SNE/GID2"/>
</dbReference>
<name>A0A9E7JB86_9LILI</name>
<sequence length="169" mass="18291">MKRCSIDGSDDRGGYGVVAQKSKMQRSIRGGVEKVAELGEDLALAQAGGFWGGRRPCAGSGVSWRRTSAWEAMCTRDWVKVPCGIQQLRAVVLALGGFRRLHSLYTLPFLSSSSRRPGAAPLPLSLTSAAAAPSTMTWRPHLQPRWGKDEREVMAFAAAELDSSALEDE</sequence>
<dbReference type="PANTHER" id="PTHR47750">
    <property type="entry name" value="F-BOX PROTEIN SNE"/>
    <property type="match status" value="1"/>
</dbReference>
<dbReference type="PANTHER" id="PTHR47750:SF7">
    <property type="entry name" value="F-BOX PROTEIN"/>
    <property type="match status" value="1"/>
</dbReference>
<keyword evidence="2" id="KW-1185">Reference proteome</keyword>